<protein>
    <recommendedName>
        <fullName evidence="2">histidine kinase</fullName>
        <ecNumber evidence="2">2.7.13.3</ecNumber>
    </recommendedName>
</protein>
<dbReference type="PANTHER" id="PTHR41523">
    <property type="entry name" value="TWO-COMPONENT SYSTEM SENSOR PROTEIN"/>
    <property type="match status" value="1"/>
</dbReference>
<comment type="catalytic activity">
    <reaction evidence="1">
        <text>ATP + protein L-histidine = ADP + protein N-phospho-L-histidine.</text>
        <dbReference type="EC" id="2.7.13.3"/>
    </reaction>
</comment>
<gene>
    <name evidence="10" type="ORF">ACFFIC_10315</name>
</gene>
<sequence length="376" mass="39924">MPQKPDSWLERLQGSPKALRVISTLVLPLLIPLLGQAYPGALSPIHLHLVLLASVVLAALLLGLAAGLAYAALGFAAMLWWAFQIDASGFLALSAGSVLDAFLWFALAKLIVVLVALPQAVIARLLEAGRQAGLESARKELLFSEMSHRVSNDISSVVGLLHMQAGMDPEAATALNAAADRVLMLGRVHARLSRSGAPDAVIDSRLFLEGLLADLRASLNGVRPVSLVVEAEAHSLPLARAGDIGLVVNELVTNALKHAFPEGREGVVRVTFRRVGNLFHLSVADDGIGLSPGRQMPPGEGLGLGSRILRALAAQLGGRLDMESGKVAGSVCLLQFPVPTPSPSDTADAGRTPKAGISRRLWSNRATRFWQFRKKY</sequence>
<comment type="caution">
    <text evidence="10">The sequence shown here is derived from an EMBL/GenBank/DDBJ whole genome shotgun (WGS) entry which is preliminary data.</text>
</comment>
<reference evidence="10 11" key="1">
    <citation type="submission" date="2024-09" db="EMBL/GenBank/DDBJ databases">
        <authorList>
            <person name="Sun Q."/>
            <person name="Mori K."/>
        </authorList>
    </citation>
    <scope>NUCLEOTIDE SEQUENCE [LARGE SCALE GENOMIC DNA]</scope>
    <source>
        <strain evidence="10 11">CCM 7468</strain>
    </source>
</reference>
<accession>A0ABV6IQQ1</accession>
<keyword evidence="8" id="KW-1133">Transmembrane helix</keyword>
<feature type="transmembrane region" description="Helical" evidence="8">
    <location>
        <begin position="103"/>
        <end position="126"/>
    </location>
</feature>
<dbReference type="InterPro" id="IPR005467">
    <property type="entry name" value="His_kinase_dom"/>
</dbReference>
<proteinExistence type="predicted"/>
<dbReference type="EC" id="2.7.13.3" evidence="2"/>
<evidence type="ECO:0000256" key="3">
    <source>
        <dbReference type="ARBA" id="ARBA00022553"/>
    </source>
</evidence>
<dbReference type="SUPFAM" id="SSF55874">
    <property type="entry name" value="ATPase domain of HSP90 chaperone/DNA topoisomerase II/histidine kinase"/>
    <property type="match status" value="1"/>
</dbReference>
<evidence type="ECO:0000256" key="7">
    <source>
        <dbReference type="ARBA" id="ARBA00022840"/>
    </source>
</evidence>
<dbReference type="Gene3D" id="3.30.565.10">
    <property type="entry name" value="Histidine kinase-like ATPase, C-terminal domain"/>
    <property type="match status" value="1"/>
</dbReference>
<keyword evidence="3" id="KW-0597">Phosphoprotein</keyword>
<dbReference type="Proteomes" id="UP001589789">
    <property type="component" value="Unassembled WGS sequence"/>
</dbReference>
<feature type="transmembrane region" description="Helical" evidence="8">
    <location>
        <begin position="20"/>
        <end position="38"/>
    </location>
</feature>
<evidence type="ECO:0000256" key="4">
    <source>
        <dbReference type="ARBA" id="ARBA00022679"/>
    </source>
</evidence>
<feature type="domain" description="Histidine kinase" evidence="9">
    <location>
        <begin position="145"/>
        <end position="340"/>
    </location>
</feature>
<dbReference type="RefSeq" id="WP_377050080.1">
    <property type="nucleotide sequence ID" value="NZ_JBHLVZ010000019.1"/>
</dbReference>
<evidence type="ECO:0000256" key="5">
    <source>
        <dbReference type="ARBA" id="ARBA00022741"/>
    </source>
</evidence>
<dbReference type="Pfam" id="PF07568">
    <property type="entry name" value="HisKA_2"/>
    <property type="match status" value="1"/>
</dbReference>
<dbReference type="EMBL" id="JBHLVZ010000019">
    <property type="protein sequence ID" value="MFC0385939.1"/>
    <property type="molecule type" value="Genomic_DNA"/>
</dbReference>
<feature type="transmembrane region" description="Helical" evidence="8">
    <location>
        <begin position="50"/>
        <end position="83"/>
    </location>
</feature>
<evidence type="ECO:0000313" key="11">
    <source>
        <dbReference type="Proteomes" id="UP001589789"/>
    </source>
</evidence>
<keyword evidence="6 10" id="KW-0418">Kinase</keyword>
<keyword evidence="8" id="KW-0812">Transmembrane</keyword>
<keyword evidence="11" id="KW-1185">Reference proteome</keyword>
<dbReference type="PANTHER" id="PTHR41523:SF8">
    <property type="entry name" value="ETHYLENE RESPONSE SENSOR PROTEIN"/>
    <property type="match status" value="1"/>
</dbReference>
<evidence type="ECO:0000259" key="9">
    <source>
        <dbReference type="PROSITE" id="PS50109"/>
    </source>
</evidence>
<evidence type="ECO:0000256" key="2">
    <source>
        <dbReference type="ARBA" id="ARBA00012438"/>
    </source>
</evidence>
<keyword evidence="5" id="KW-0547">Nucleotide-binding</keyword>
<evidence type="ECO:0000256" key="1">
    <source>
        <dbReference type="ARBA" id="ARBA00000085"/>
    </source>
</evidence>
<organism evidence="10 11">
    <name type="scientific">Muricoccus vinaceus</name>
    <dbReference type="NCBI Taxonomy" id="424704"/>
    <lineage>
        <taxon>Bacteria</taxon>
        <taxon>Pseudomonadati</taxon>
        <taxon>Pseudomonadota</taxon>
        <taxon>Alphaproteobacteria</taxon>
        <taxon>Acetobacterales</taxon>
        <taxon>Roseomonadaceae</taxon>
        <taxon>Muricoccus</taxon>
    </lineage>
</organism>
<evidence type="ECO:0000313" key="10">
    <source>
        <dbReference type="EMBL" id="MFC0385939.1"/>
    </source>
</evidence>
<dbReference type="PROSITE" id="PS50109">
    <property type="entry name" value="HIS_KIN"/>
    <property type="match status" value="1"/>
</dbReference>
<dbReference type="Pfam" id="PF02518">
    <property type="entry name" value="HATPase_c"/>
    <property type="match status" value="1"/>
</dbReference>
<keyword evidence="7" id="KW-0067">ATP-binding</keyword>
<dbReference type="SMART" id="SM00387">
    <property type="entry name" value="HATPase_c"/>
    <property type="match status" value="1"/>
</dbReference>
<dbReference type="InterPro" id="IPR011495">
    <property type="entry name" value="Sig_transdc_His_kin_sub2_dim/P"/>
</dbReference>
<dbReference type="InterPro" id="IPR003594">
    <property type="entry name" value="HATPase_dom"/>
</dbReference>
<evidence type="ECO:0000256" key="6">
    <source>
        <dbReference type="ARBA" id="ARBA00022777"/>
    </source>
</evidence>
<keyword evidence="4 10" id="KW-0808">Transferase</keyword>
<dbReference type="InterPro" id="IPR036890">
    <property type="entry name" value="HATPase_C_sf"/>
</dbReference>
<name>A0ABV6IQQ1_9PROT</name>
<dbReference type="GO" id="GO:0004673">
    <property type="term" value="F:protein histidine kinase activity"/>
    <property type="evidence" value="ECO:0007669"/>
    <property type="project" value="UniProtKB-EC"/>
</dbReference>
<keyword evidence="8" id="KW-0472">Membrane</keyword>
<evidence type="ECO:0000256" key="8">
    <source>
        <dbReference type="SAM" id="Phobius"/>
    </source>
</evidence>